<feature type="compositionally biased region" description="Acidic residues" evidence="1">
    <location>
        <begin position="13"/>
        <end position="27"/>
    </location>
</feature>
<dbReference type="EMBL" id="CP111028">
    <property type="protein sequence ID" value="WAR31465.1"/>
    <property type="molecule type" value="Genomic_DNA"/>
</dbReference>
<gene>
    <name evidence="2" type="ORF">MAR_034007</name>
</gene>
<feature type="compositionally biased region" description="Polar residues" evidence="1">
    <location>
        <begin position="69"/>
        <end position="78"/>
    </location>
</feature>
<evidence type="ECO:0000313" key="3">
    <source>
        <dbReference type="Proteomes" id="UP001164746"/>
    </source>
</evidence>
<feature type="non-terminal residue" evidence="2">
    <location>
        <position position="101"/>
    </location>
</feature>
<feature type="compositionally biased region" description="Low complexity" evidence="1">
    <location>
        <begin position="85"/>
        <end position="101"/>
    </location>
</feature>
<accession>A0ABY7GAM2</accession>
<evidence type="ECO:0000313" key="2">
    <source>
        <dbReference type="EMBL" id="WAR31465.1"/>
    </source>
</evidence>
<protein>
    <submittedName>
        <fullName evidence="2">Uncharacterized protein</fullName>
    </submittedName>
</protein>
<sequence length="101" mass="11201">MIRRWLGSWSSAGEDEVFTDSESDEGNMDTRRSSSPKMEYLLRKKQTAVDRLLEADKRACLTPTHSREGSSTGNLSSDGHSRKGSSTSQISLTSSQQEEDT</sequence>
<dbReference type="Proteomes" id="UP001164746">
    <property type="component" value="Chromosome 17"/>
</dbReference>
<keyword evidence="3" id="KW-1185">Reference proteome</keyword>
<organism evidence="2 3">
    <name type="scientific">Mya arenaria</name>
    <name type="common">Soft-shell clam</name>
    <dbReference type="NCBI Taxonomy" id="6604"/>
    <lineage>
        <taxon>Eukaryota</taxon>
        <taxon>Metazoa</taxon>
        <taxon>Spiralia</taxon>
        <taxon>Lophotrochozoa</taxon>
        <taxon>Mollusca</taxon>
        <taxon>Bivalvia</taxon>
        <taxon>Autobranchia</taxon>
        <taxon>Heteroconchia</taxon>
        <taxon>Euheterodonta</taxon>
        <taxon>Imparidentia</taxon>
        <taxon>Neoheterodontei</taxon>
        <taxon>Myida</taxon>
        <taxon>Myoidea</taxon>
        <taxon>Myidae</taxon>
        <taxon>Mya</taxon>
    </lineage>
</organism>
<proteinExistence type="predicted"/>
<name>A0ABY7GAM2_MYAAR</name>
<evidence type="ECO:0000256" key="1">
    <source>
        <dbReference type="SAM" id="MobiDB-lite"/>
    </source>
</evidence>
<reference evidence="2" key="1">
    <citation type="submission" date="2022-11" db="EMBL/GenBank/DDBJ databases">
        <title>Centuries of genome instability and evolution in soft-shell clam transmissible cancer (bioRxiv).</title>
        <authorList>
            <person name="Hart S.F.M."/>
            <person name="Yonemitsu M.A."/>
            <person name="Giersch R.M."/>
            <person name="Beal B.F."/>
            <person name="Arriagada G."/>
            <person name="Davis B.W."/>
            <person name="Ostrander E.A."/>
            <person name="Goff S.P."/>
            <person name="Metzger M.J."/>
        </authorList>
    </citation>
    <scope>NUCLEOTIDE SEQUENCE</scope>
    <source>
        <strain evidence="2">MELC-2E11</strain>
        <tissue evidence="2">Siphon/mantle</tissue>
    </source>
</reference>
<feature type="region of interest" description="Disordered" evidence="1">
    <location>
        <begin position="1"/>
        <end position="40"/>
    </location>
</feature>
<feature type="region of interest" description="Disordered" evidence="1">
    <location>
        <begin position="58"/>
        <end position="101"/>
    </location>
</feature>